<dbReference type="Proteomes" id="UP000321676">
    <property type="component" value="Unassembled WGS sequence"/>
</dbReference>
<gene>
    <name evidence="1" type="ORF">SMI01S_16140</name>
</gene>
<keyword evidence="2" id="KW-1185">Reference proteome</keyword>
<dbReference type="EMBL" id="BJXH01000012">
    <property type="protein sequence ID" value="GEM68008.1"/>
    <property type="molecule type" value="Genomic_DNA"/>
</dbReference>
<sequence>MSILERGKTKGTIGISIDGIPWPYGGVLDDHDGQCTDKSLVTQVPFDILFQLFFQDWQALSE</sequence>
<proteinExistence type="predicted"/>
<comment type="caution">
    <text evidence="1">The sequence shown here is derived from an EMBL/GenBank/DDBJ whole genome shotgun (WGS) entry which is preliminary data.</text>
</comment>
<organism evidence="1 2">
    <name type="scientific">Sphingobacterium mizutaii NBRC 14946 = DSM 11724</name>
    <dbReference type="NCBI Taxonomy" id="1220576"/>
    <lineage>
        <taxon>Bacteria</taxon>
        <taxon>Pseudomonadati</taxon>
        <taxon>Bacteroidota</taxon>
        <taxon>Sphingobacteriia</taxon>
        <taxon>Sphingobacteriales</taxon>
        <taxon>Sphingobacteriaceae</taxon>
        <taxon>Sphingobacterium</taxon>
    </lineage>
</organism>
<evidence type="ECO:0000313" key="2">
    <source>
        <dbReference type="Proteomes" id="UP000321676"/>
    </source>
</evidence>
<evidence type="ECO:0000313" key="1">
    <source>
        <dbReference type="EMBL" id="GEM68008.1"/>
    </source>
</evidence>
<reference evidence="1 2" key="1">
    <citation type="submission" date="2019-07" db="EMBL/GenBank/DDBJ databases">
        <title>Whole genome shotgun sequence of Sphingobacterium mizutaii NBRC 14946.</title>
        <authorList>
            <person name="Hosoyama A."/>
            <person name="Uohara A."/>
            <person name="Ohji S."/>
            <person name="Ichikawa N."/>
        </authorList>
    </citation>
    <scope>NUCLEOTIDE SEQUENCE [LARGE SCALE GENOMIC DNA]</scope>
    <source>
        <strain evidence="1 2">NBRC 14946</strain>
    </source>
</reference>
<name>A0ABQ0W237_9SPHI</name>
<protein>
    <submittedName>
        <fullName evidence="1">Uncharacterized protein</fullName>
    </submittedName>
</protein>
<accession>A0ABQ0W237</accession>